<comment type="caution">
    <text evidence="8">The sequence shown here is derived from an EMBL/GenBank/DDBJ whole genome shotgun (WGS) entry which is preliminary data.</text>
</comment>
<dbReference type="GO" id="GO:0042597">
    <property type="term" value="C:periplasmic space"/>
    <property type="evidence" value="ECO:0007669"/>
    <property type="project" value="UniProtKB-SubCell"/>
</dbReference>
<reference evidence="8 9" key="1">
    <citation type="submission" date="2019-05" db="EMBL/GenBank/DDBJ databases">
        <authorList>
            <person name="Zhou X."/>
        </authorList>
    </citation>
    <scope>NUCLEOTIDE SEQUENCE [LARGE SCALE GENOMIC DNA]</scope>
    <source>
        <strain evidence="8 9">DSM 432</strain>
    </source>
</reference>
<evidence type="ECO:0000313" key="9">
    <source>
        <dbReference type="Proteomes" id="UP000305131"/>
    </source>
</evidence>
<dbReference type="NCBIfam" id="NF008022">
    <property type="entry name" value="PRK10752.1"/>
    <property type="match status" value="1"/>
</dbReference>
<keyword evidence="5" id="KW-0574">Periplasm</keyword>
<evidence type="ECO:0000256" key="5">
    <source>
        <dbReference type="ARBA" id="ARBA00022764"/>
    </source>
</evidence>
<evidence type="ECO:0000256" key="6">
    <source>
        <dbReference type="ARBA" id="ARBA00023032"/>
    </source>
</evidence>
<dbReference type="SUPFAM" id="SSF53850">
    <property type="entry name" value="Periplasmic binding protein-like II"/>
    <property type="match status" value="1"/>
</dbReference>
<gene>
    <name evidence="8" type="ORF">FBQ73_15690</name>
</gene>
<dbReference type="NCBIfam" id="NF008106">
    <property type="entry name" value="PRK10852.1"/>
    <property type="match status" value="1"/>
</dbReference>
<evidence type="ECO:0000256" key="3">
    <source>
        <dbReference type="ARBA" id="ARBA00022448"/>
    </source>
</evidence>
<dbReference type="AlphaFoldDB" id="A0A6C1KDD8"/>
<evidence type="ECO:0000256" key="4">
    <source>
        <dbReference type="ARBA" id="ARBA00022729"/>
    </source>
</evidence>
<dbReference type="PANTHER" id="PTHR30368:SF1">
    <property type="entry name" value="THIOSULFATE-BINDING PROTEIN"/>
    <property type="match status" value="1"/>
</dbReference>
<dbReference type="CDD" id="cd01005">
    <property type="entry name" value="PBP2_CysP"/>
    <property type="match status" value="1"/>
</dbReference>
<keyword evidence="6" id="KW-0764">Sulfate transport</keyword>
<dbReference type="InterPro" id="IPR006311">
    <property type="entry name" value="TAT_signal"/>
</dbReference>
<dbReference type="InterPro" id="IPR000957">
    <property type="entry name" value="Sulphate/thiosulphate-bd_CS"/>
</dbReference>
<dbReference type="RefSeq" id="WP_138400414.1">
    <property type="nucleotide sequence ID" value="NZ_JBAFVI010000003.1"/>
</dbReference>
<accession>A0A6C1KDD8</accession>
<proteinExistence type="inferred from homology"/>
<dbReference type="GO" id="GO:1902358">
    <property type="term" value="P:sulfate transmembrane transport"/>
    <property type="evidence" value="ECO:0007669"/>
    <property type="project" value="InterPro"/>
</dbReference>
<keyword evidence="4 7" id="KW-0732">Signal</keyword>
<dbReference type="Pfam" id="PF13531">
    <property type="entry name" value="SBP_bac_11"/>
    <property type="match status" value="1"/>
</dbReference>
<organism evidence="8 9">
    <name type="scientific">Xanthobacter autotrophicus</name>
    <dbReference type="NCBI Taxonomy" id="280"/>
    <lineage>
        <taxon>Bacteria</taxon>
        <taxon>Pseudomonadati</taxon>
        <taxon>Pseudomonadota</taxon>
        <taxon>Alphaproteobacteria</taxon>
        <taxon>Hyphomicrobiales</taxon>
        <taxon>Xanthobacteraceae</taxon>
        <taxon>Xanthobacter</taxon>
    </lineage>
</organism>
<evidence type="ECO:0000313" key="8">
    <source>
        <dbReference type="EMBL" id="TLX42275.1"/>
    </source>
</evidence>
<dbReference type="GeneID" id="95774895"/>
<comment type="similarity">
    <text evidence="2">Belongs to the prokaryotic sulfate-binding protein family.</text>
</comment>
<keyword evidence="3" id="KW-0813">Transport</keyword>
<dbReference type="InterPro" id="IPR005669">
    <property type="entry name" value="Thiosulph/SO4-bd"/>
</dbReference>
<dbReference type="PROSITE" id="PS00401">
    <property type="entry name" value="PROK_SULFATE_BIND_1"/>
    <property type="match status" value="1"/>
</dbReference>
<dbReference type="PROSITE" id="PS00757">
    <property type="entry name" value="PROK_SULFATE_BIND_2"/>
    <property type="match status" value="1"/>
</dbReference>
<name>A0A6C1KDD8_XANAU</name>
<dbReference type="GO" id="GO:0140104">
    <property type="term" value="F:molecular carrier activity"/>
    <property type="evidence" value="ECO:0007669"/>
    <property type="project" value="InterPro"/>
</dbReference>
<dbReference type="InterPro" id="IPR034408">
    <property type="entry name" value="Sulphate/thiosulphate_BS"/>
</dbReference>
<dbReference type="GO" id="GO:1901681">
    <property type="term" value="F:sulfur compound binding"/>
    <property type="evidence" value="ECO:0007669"/>
    <property type="project" value="InterPro"/>
</dbReference>
<dbReference type="EMBL" id="VAUP01000031">
    <property type="protein sequence ID" value="TLX42275.1"/>
    <property type="molecule type" value="Genomic_DNA"/>
</dbReference>
<dbReference type="OrthoDB" id="9802127at2"/>
<evidence type="ECO:0000256" key="7">
    <source>
        <dbReference type="SAM" id="SignalP"/>
    </source>
</evidence>
<feature type="signal peptide" evidence="7">
    <location>
        <begin position="1"/>
        <end position="27"/>
    </location>
</feature>
<dbReference type="Proteomes" id="UP000305131">
    <property type="component" value="Unassembled WGS sequence"/>
</dbReference>
<dbReference type="Gene3D" id="3.40.190.10">
    <property type="entry name" value="Periplasmic binding protein-like II"/>
    <property type="match status" value="2"/>
</dbReference>
<feature type="chain" id="PRO_5025418227" evidence="7">
    <location>
        <begin position="28"/>
        <end position="345"/>
    </location>
</feature>
<comment type="subcellular location">
    <subcellularLocation>
        <location evidence="1">Periplasm</location>
    </subcellularLocation>
</comment>
<evidence type="ECO:0000256" key="1">
    <source>
        <dbReference type="ARBA" id="ARBA00004418"/>
    </source>
</evidence>
<dbReference type="PROSITE" id="PS51318">
    <property type="entry name" value="TAT"/>
    <property type="match status" value="1"/>
</dbReference>
<dbReference type="NCBIfam" id="TIGR00971">
    <property type="entry name" value="3a0106s03"/>
    <property type="match status" value="1"/>
</dbReference>
<dbReference type="PANTHER" id="PTHR30368">
    <property type="entry name" value="SULFATE-BINDING PROTEIN"/>
    <property type="match status" value="1"/>
</dbReference>
<evidence type="ECO:0000256" key="2">
    <source>
        <dbReference type="ARBA" id="ARBA00006099"/>
    </source>
</evidence>
<sequence length="345" mass="37392">MISRRAVLAFALAGAAVAPLGTLPAFAQQGPAQQGPNTLLNVSYDISRELFTAVNNDFIPFWKSKTGQELTVNQSHAGSSRQARAILEGLEADVVTFNQVIDVDTLAKAGFVAKDWQAKFPNAASPYYSFPAFLVRAGNPKGIKDWSDLVRDDVKVIFPNPKTSGNARYTYLAAYAFALEQFKGDAAKADAFVKKLLANVPVFDTGGRAATTTFVERDTGDVLVTFEAETRTIEGLYPDRKLETVVPSVSLLAEFPVAVVDKVVDKRGSRASATAYLEFLYSPAGQTIAAKAFHRVVDPKVADEFKGQFPPVRLVKVEDVFGGWQKLQAEHFASGGKLDSLFTGK</sequence>
<protein>
    <submittedName>
        <fullName evidence="8">Sulfate ABC transporter substrate-binding protein</fullName>
    </submittedName>
</protein>